<feature type="domain" description="DUF3887" evidence="1">
    <location>
        <begin position="13"/>
        <end position="103"/>
    </location>
</feature>
<accession>A0A7I9UX35</accession>
<evidence type="ECO:0000313" key="2">
    <source>
        <dbReference type="EMBL" id="GED97350.1"/>
    </source>
</evidence>
<evidence type="ECO:0000259" key="1">
    <source>
        <dbReference type="Pfam" id="PF13026"/>
    </source>
</evidence>
<organism evidence="2 3">
    <name type="scientific">Gordonia crocea</name>
    <dbReference type="NCBI Taxonomy" id="589162"/>
    <lineage>
        <taxon>Bacteria</taxon>
        <taxon>Bacillati</taxon>
        <taxon>Actinomycetota</taxon>
        <taxon>Actinomycetes</taxon>
        <taxon>Mycobacteriales</taxon>
        <taxon>Gordoniaceae</taxon>
        <taxon>Gordonia</taxon>
    </lineage>
</organism>
<keyword evidence="3" id="KW-1185">Reference proteome</keyword>
<dbReference type="InterPro" id="IPR024981">
    <property type="entry name" value="DUF3887"/>
</dbReference>
<protein>
    <recommendedName>
        <fullName evidence="1">DUF3887 domain-containing protein</fullName>
    </recommendedName>
</protein>
<proteinExistence type="predicted"/>
<reference evidence="3" key="1">
    <citation type="submission" date="2019-06" db="EMBL/GenBank/DDBJ databases">
        <title>Gordonia isolated from sludge of a wastewater treatment plant.</title>
        <authorList>
            <person name="Tamura T."/>
            <person name="Aoyama K."/>
            <person name="Kang Y."/>
            <person name="Saito S."/>
            <person name="Akiyama N."/>
            <person name="Yazawa K."/>
            <person name="Gonoi T."/>
            <person name="Mikami Y."/>
        </authorList>
    </citation>
    <scope>NUCLEOTIDE SEQUENCE [LARGE SCALE GENOMIC DNA]</scope>
    <source>
        <strain evidence="3">NBRC 107697</strain>
    </source>
</reference>
<dbReference type="RefSeq" id="WP_228460719.1">
    <property type="nucleotide sequence ID" value="NZ_BJOU01000001.1"/>
</dbReference>
<comment type="caution">
    <text evidence="2">The sequence shown here is derived from an EMBL/GenBank/DDBJ whole genome shotgun (WGS) entry which is preliminary data.</text>
</comment>
<dbReference type="AlphaFoldDB" id="A0A7I9UX35"/>
<gene>
    <name evidence="2" type="ORF">nbrc107697_13890</name>
</gene>
<dbReference type="Gene3D" id="3.10.450.590">
    <property type="match status" value="1"/>
</dbReference>
<dbReference type="Pfam" id="PF13026">
    <property type="entry name" value="DUF3887"/>
    <property type="match status" value="1"/>
</dbReference>
<sequence>MTVTPLTGADDKARTLFELWPAHDWAGIFATFAPRMAAAFPEAEIPNAWAQIIAQVGELETIADDAYVRVHDIHTVVDVPLEFEAGEMVGRVTFDESGHVAGLFFLNPDAASESESQ</sequence>
<dbReference type="EMBL" id="BJOU01000001">
    <property type="protein sequence ID" value="GED97350.1"/>
    <property type="molecule type" value="Genomic_DNA"/>
</dbReference>
<evidence type="ECO:0000313" key="3">
    <source>
        <dbReference type="Proteomes" id="UP000444980"/>
    </source>
</evidence>
<name>A0A7I9UX35_9ACTN</name>
<dbReference type="Proteomes" id="UP000444980">
    <property type="component" value="Unassembled WGS sequence"/>
</dbReference>